<sequence>MVSKGEHQTVPLSVLFKRESENEKIDNPELSHGEHGQSKKGEDFMMVNTHCQRALADGFTTFLVYGVGGLQGEGDGGLMLVKVYGLVVLGRTRED</sequence>
<name>A0AAV3RSF6_LITER</name>
<comment type="caution">
    <text evidence="2">The sequence shown here is derived from an EMBL/GenBank/DDBJ whole genome shotgun (WGS) entry which is preliminary data.</text>
</comment>
<dbReference type="EMBL" id="BAABME010010627">
    <property type="protein sequence ID" value="GAA0180462.1"/>
    <property type="molecule type" value="Genomic_DNA"/>
</dbReference>
<evidence type="ECO:0000256" key="1">
    <source>
        <dbReference type="SAM" id="MobiDB-lite"/>
    </source>
</evidence>
<feature type="compositionally biased region" description="Basic and acidic residues" evidence="1">
    <location>
        <begin position="16"/>
        <end position="41"/>
    </location>
</feature>
<proteinExistence type="predicted"/>
<protein>
    <submittedName>
        <fullName evidence="2">Protein phosphatase</fullName>
    </submittedName>
</protein>
<dbReference type="Proteomes" id="UP001454036">
    <property type="component" value="Unassembled WGS sequence"/>
</dbReference>
<evidence type="ECO:0000313" key="2">
    <source>
        <dbReference type="EMBL" id="GAA0180462.1"/>
    </source>
</evidence>
<evidence type="ECO:0000313" key="3">
    <source>
        <dbReference type="Proteomes" id="UP001454036"/>
    </source>
</evidence>
<gene>
    <name evidence="2" type="ORF">LIER_30111</name>
</gene>
<dbReference type="AlphaFoldDB" id="A0AAV3RSF6"/>
<organism evidence="2 3">
    <name type="scientific">Lithospermum erythrorhizon</name>
    <name type="common">Purple gromwell</name>
    <name type="synonym">Lithospermum officinale var. erythrorhizon</name>
    <dbReference type="NCBI Taxonomy" id="34254"/>
    <lineage>
        <taxon>Eukaryota</taxon>
        <taxon>Viridiplantae</taxon>
        <taxon>Streptophyta</taxon>
        <taxon>Embryophyta</taxon>
        <taxon>Tracheophyta</taxon>
        <taxon>Spermatophyta</taxon>
        <taxon>Magnoliopsida</taxon>
        <taxon>eudicotyledons</taxon>
        <taxon>Gunneridae</taxon>
        <taxon>Pentapetalae</taxon>
        <taxon>asterids</taxon>
        <taxon>lamiids</taxon>
        <taxon>Boraginales</taxon>
        <taxon>Boraginaceae</taxon>
        <taxon>Boraginoideae</taxon>
        <taxon>Lithospermeae</taxon>
        <taxon>Lithospermum</taxon>
    </lineage>
</organism>
<feature type="region of interest" description="Disordered" evidence="1">
    <location>
        <begin position="1"/>
        <end position="41"/>
    </location>
</feature>
<keyword evidence="3" id="KW-1185">Reference proteome</keyword>
<reference evidence="2 3" key="1">
    <citation type="submission" date="2024-01" db="EMBL/GenBank/DDBJ databases">
        <title>The complete chloroplast genome sequence of Lithospermum erythrorhizon: insights into the phylogenetic relationship among Boraginaceae species and the maternal lineages of purple gromwells.</title>
        <authorList>
            <person name="Okada T."/>
            <person name="Watanabe K."/>
        </authorList>
    </citation>
    <scope>NUCLEOTIDE SEQUENCE [LARGE SCALE GENOMIC DNA]</scope>
</reference>
<accession>A0AAV3RSF6</accession>